<dbReference type="EMBL" id="BTPU01000025">
    <property type="protein sequence ID" value="GMQ62380.1"/>
    <property type="molecule type" value="Genomic_DNA"/>
</dbReference>
<name>A0ACB5UIE7_9FIRM</name>
<evidence type="ECO:0000313" key="1">
    <source>
        <dbReference type="EMBL" id="GMQ62380.1"/>
    </source>
</evidence>
<keyword evidence="2" id="KW-1185">Reference proteome</keyword>
<gene>
    <name evidence="1" type="primary">helD</name>
    <name evidence="1" type="ORF">AN2V17_16120</name>
</gene>
<sequence>MEAKMHKDYMEEKERLEYIKQMIEEEIVLLSNKTYTVLNEDVIAEIVYLDNQRMKKLEMSAHNPYFGRIDFRESNQDKLENIYIGKASLMDTDSDEDGVMFITDWRAPISTLYYDGNIGSVKYNCPVGNIGGELLLKRNYKIENGHLEKITDIDVSALDEMLLEALEDKKDTKLKDIVSTIQSEQNEIIRADLTKSLIIQGVAGSGKTTIALHRIAYLIYTYQHRYKPDEFMIIAPNKLFLQYIEDMLPELGVEDVEQTTMEDLTKNIVSEHFSISEDDDKLKKIIENENDKNLVVSLRAISSIKTDLKYKDILEKFVDEVINEILPKEDLIFEGVLIIEASELSGIFYKNYKRYSVLKSIKLVKKLITARFENSKSDIEDNIYATINQRQINLEKDEKNITNHNEEIKKIHLEQQSRIKNMKKNFIKLMNTYLKEPKQSILKYYEKFLIKDKFIKKLISEKEYLMDYFKEMSKNIRINKMVEIEDLPALMYLQHKLIGAKNISNTKHIVIDEGQDFGTFQYYILSDIMKEATFTILGDIAQGINYHRGTSDWKDVKQQAFKDRCQIKYLQQSYRTTVEIMNAANEVIGKVEDENIILAHPVLRHGAQVQKIKKDSYENIVDCIATELNKLMDKYNSIAIICKNNQQCEKIYDQMTNKGINVQWLKDRESEYSQQIVLLPSYLAKGLEFDCVIIPDGGEDNYKMNKLDGMLLYVCMTRALHELRIYYVNECSELLK</sequence>
<accession>A0ACB5UIE7</accession>
<organism evidence="1 2">
    <name type="scientific">Vallitalea maricola</name>
    <dbReference type="NCBI Taxonomy" id="3074433"/>
    <lineage>
        <taxon>Bacteria</taxon>
        <taxon>Bacillati</taxon>
        <taxon>Bacillota</taxon>
        <taxon>Clostridia</taxon>
        <taxon>Lachnospirales</taxon>
        <taxon>Vallitaleaceae</taxon>
        <taxon>Vallitalea</taxon>
    </lineage>
</organism>
<comment type="caution">
    <text evidence="1">The sequence shown here is derived from an EMBL/GenBank/DDBJ whole genome shotgun (WGS) entry which is preliminary data.</text>
</comment>
<dbReference type="Proteomes" id="UP001374599">
    <property type="component" value="Unassembled WGS sequence"/>
</dbReference>
<evidence type="ECO:0000313" key="2">
    <source>
        <dbReference type="Proteomes" id="UP001374599"/>
    </source>
</evidence>
<protein>
    <submittedName>
        <fullName evidence="1">RNA polymerase recycling motor HelD</fullName>
    </submittedName>
</protein>
<proteinExistence type="predicted"/>
<reference evidence="1" key="1">
    <citation type="submission" date="2023-09" db="EMBL/GenBank/DDBJ databases">
        <title>Vallitalea sediminicola and Vallitalea maricola sp. nov., anaerobic bacteria isolated from marine sediment.</title>
        <authorList>
            <person name="Hirano S."/>
            <person name="Maeda A."/>
            <person name="Terahara T."/>
            <person name="Mori K."/>
            <person name="Hamada M."/>
            <person name="Matsumoto R."/>
            <person name="Kobayashi T."/>
        </authorList>
    </citation>
    <scope>NUCLEOTIDE SEQUENCE</scope>
    <source>
        <strain evidence="1">AN17-2</strain>
    </source>
</reference>